<dbReference type="AlphaFoldDB" id="A0A699WWC5"/>
<sequence length="77" mass="8524">MEGTGRIFQEGAEVIIEYQSVFTDDGSDLLTDEEWREIGIDPAEWRSEAAPAAEGATATTDPQPDPYFSGRRVLFTL</sequence>
<feature type="compositionally biased region" description="Low complexity" evidence="1">
    <location>
        <begin position="48"/>
        <end position="60"/>
    </location>
</feature>
<evidence type="ECO:0000313" key="2">
    <source>
        <dbReference type="EMBL" id="GFD51905.1"/>
    </source>
</evidence>
<accession>A0A699WWC5</accession>
<name>A0A699WWC5_TANCI</name>
<protein>
    <submittedName>
        <fullName evidence="2">Uncharacterized protein</fullName>
    </submittedName>
</protein>
<organism evidence="2">
    <name type="scientific">Tanacetum cinerariifolium</name>
    <name type="common">Dalmatian daisy</name>
    <name type="synonym">Chrysanthemum cinerariifolium</name>
    <dbReference type="NCBI Taxonomy" id="118510"/>
    <lineage>
        <taxon>Eukaryota</taxon>
        <taxon>Viridiplantae</taxon>
        <taxon>Streptophyta</taxon>
        <taxon>Embryophyta</taxon>
        <taxon>Tracheophyta</taxon>
        <taxon>Spermatophyta</taxon>
        <taxon>Magnoliopsida</taxon>
        <taxon>eudicotyledons</taxon>
        <taxon>Gunneridae</taxon>
        <taxon>Pentapetalae</taxon>
        <taxon>asterids</taxon>
        <taxon>campanulids</taxon>
        <taxon>Asterales</taxon>
        <taxon>Asteraceae</taxon>
        <taxon>Asteroideae</taxon>
        <taxon>Anthemideae</taxon>
        <taxon>Anthemidinae</taxon>
        <taxon>Tanacetum</taxon>
    </lineage>
</organism>
<dbReference type="EMBL" id="BKCJ011775799">
    <property type="protein sequence ID" value="GFD51905.1"/>
    <property type="molecule type" value="Genomic_DNA"/>
</dbReference>
<proteinExistence type="predicted"/>
<comment type="caution">
    <text evidence="2">The sequence shown here is derived from an EMBL/GenBank/DDBJ whole genome shotgun (WGS) entry which is preliminary data.</text>
</comment>
<feature type="non-terminal residue" evidence="2">
    <location>
        <position position="77"/>
    </location>
</feature>
<evidence type="ECO:0000256" key="1">
    <source>
        <dbReference type="SAM" id="MobiDB-lite"/>
    </source>
</evidence>
<reference evidence="2" key="1">
    <citation type="journal article" date="2019" name="Sci. Rep.">
        <title>Draft genome of Tanacetum cinerariifolium, the natural source of mosquito coil.</title>
        <authorList>
            <person name="Yamashiro T."/>
            <person name="Shiraishi A."/>
            <person name="Satake H."/>
            <person name="Nakayama K."/>
        </authorList>
    </citation>
    <scope>NUCLEOTIDE SEQUENCE</scope>
</reference>
<gene>
    <name evidence="2" type="ORF">Tci_923874</name>
</gene>
<feature type="region of interest" description="Disordered" evidence="1">
    <location>
        <begin position="43"/>
        <end position="67"/>
    </location>
</feature>